<dbReference type="InterPro" id="IPR003593">
    <property type="entry name" value="AAA+_ATPase"/>
</dbReference>
<keyword evidence="4" id="KW-0067">ATP-binding</keyword>
<dbReference type="InterPro" id="IPR017871">
    <property type="entry name" value="ABC_transporter-like_CS"/>
</dbReference>
<evidence type="ECO:0000256" key="4">
    <source>
        <dbReference type="ARBA" id="ARBA00022840"/>
    </source>
</evidence>
<dbReference type="SMART" id="SM00382">
    <property type="entry name" value="AAA"/>
    <property type="match status" value="1"/>
</dbReference>
<dbReference type="RefSeq" id="WP_035345601.1">
    <property type="nucleotide sequence ID" value="NZ_BAUU01000022.1"/>
</dbReference>
<evidence type="ECO:0000256" key="3">
    <source>
        <dbReference type="ARBA" id="ARBA00022741"/>
    </source>
</evidence>
<name>W4QHP6_9BACI</name>
<keyword evidence="7" id="KW-1185">Reference proteome</keyword>
<dbReference type="STRING" id="1236971.JCM9152_3120"/>
<dbReference type="PROSITE" id="PS00211">
    <property type="entry name" value="ABC_TRANSPORTER_1"/>
    <property type="match status" value="1"/>
</dbReference>
<dbReference type="GO" id="GO:0016887">
    <property type="term" value="F:ATP hydrolysis activity"/>
    <property type="evidence" value="ECO:0007669"/>
    <property type="project" value="InterPro"/>
</dbReference>
<evidence type="ECO:0000256" key="2">
    <source>
        <dbReference type="ARBA" id="ARBA00022448"/>
    </source>
</evidence>
<comment type="caution">
    <text evidence="6">The sequence shown here is derived from an EMBL/GenBank/DDBJ whole genome shotgun (WGS) entry which is preliminary data.</text>
</comment>
<dbReference type="GO" id="GO:0005524">
    <property type="term" value="F:ATP binding"/>
    <property type="evidence" value="ECO:0007669"/>
    <property type="project" value="UniProtKB-KW"/>
</dbReference>
<keyword evidence="2" id="KW-0813">Transport</keyword>
<evidence type="ECO:0000259" key="5">
    <source>
        <dbReference type="PROSITE" id="PS50893"/>
    </source>
</evidence>
<sequence>MIQVKSLTKKYSNGKGIFDVSFQVKKGEIFGFLGPNGAGKTTTMRHLMGFVNPTSGSASIAGLDCRTQASEIQKKLGYVPGEIAFFDNMTGKQFLKFIAGMRGAHNNKRQDSLIERFELEADRKIRRMSKGMKQKVGLIAAFMHDPEVVILDEPTSGLDPLMQKKFVELIQEERSRGKTILMSSHIFGEIDSTCERVAIIRDGRLVAVEDITTLKSSLEKRFYITFATTTDIAKIKASGLNYEIKDETKVEIVVTGNYNEMVKTLANCSLVSIDTSTQTLEEIFMRYYSKEGK</sequence>
<evidence type="ECO:0000256" key="1">
    <source>
        <dbReference type="ARBA" id="ARBA00005417"/>
    </source>
</evidence>
<dbReference type="Pfam" id="PF00005">
    <property type="entry name" value="ABC_tran"/>
    <property type="match status" value="1"/>
</dbReference>
<dbReference type="InterPro" id="IPR050763">
    <property type="entry name" value="ABC_transporter_ATP-binding"/>
</dbReference>
<gene>
    <name evidence="6" type="ORF">JCM9152_3120</name>
</gene>
<dbReference type="PROSITE" id="PS50893">
    <property type="entry name" value="ABC_TRANSPORTER_2"/>
    <property type="match status" value="1"/>
</dbReference>
<dbReference type="Gene3D" id="3.40.50.300">
    <property type="entry name" value="P-loop containing nucleotide triphosphate hydrolases"/>
    <property type="match status" value="1"/>
</dbReference>
<protein>
    <submittedName>
        <fullName evidence="6">ABC transporter</fullName>
    </submittedName>
</protein>
<dbReference type="Proteomes" id="UP000018895">
    <property type="component" value="Unassembled WGS sequence"/>
</dbReference>
<dbReference type="PANTHER" id="PTHR42711">
    <property type="entry name" value="ABC TRANSPORTER ATP-BINDING PROTEIN"/>
    <property type="match status" value="1"/>
</dbReference>
<dbReference type="AlphaFoldDB" id="W4QHP6"/>
<evidence type="ECO:0000313" key="7">
    <source>
        <dbReference type="Proteomes" id="UP000018895"/>
    </source>
</evidence>
<comment type="similarity">
    <text evidence="1">Belongs to the ABC transporter superfamily.</text>
</comment>
<dbReference type="PANTHER" id="PTHR42711:SF5">
    <property type="entry name" value="ABC TRANSPORTER ATP-BINDING PROTEIN NATA"/>
    <property type="match status" value="1"/>
</dbReference>
<dbReference type="SUPFAM" id="SSF52540">
    <property type="entry name" value="P-loop containing nucleoside triphosphate hydrolases"/>
    <property type="match status" value="1"/>
</dbReference>
<dbReference type="InterPro" id="IPR027417">
    <property type="entry name" value="P-loop_NTPase"/>
</dbReference>
<keyword evidence="3" id="KW-0547">Nucleotide-binding</keyword>
<dbReference type="EMBL" id="BAUU01000022">
    <property type="protein sequence ID" value="GAE31640.1"/>
    <property type="molecule type" value="Genomic_DNA"/>
</dbReference>
<evidence type="ECO:0000313" key="6">
    <source>
        <dbReference type="EMBL" id="GAE31640.1"/>
    </source>
</evidence>
<reference evidence="6" key="1">
    <citation type="journal article" date="2014" name="Genome Announc.">
        <title>Draft Genome Sequences of Three Alkaliphilic Bacillus Strains, Bacillus wakoensis JCM 9140T, Bacillus akibai JCM 9157T, and Bacillus hemicellulosilyticus JCM 9152T.</title>
        <authorList>
            <person name="Yuki M."/>
            <person name="Oshima K."/>
            <person name="Suda W."/>
            <person name="Oshida Y."/>
            <person name="Kitamura K."/>
            <person name="Iida T."/>
            <person name="Hattori M."/>
            <person name="Ohkuma M."/>
        </authorList>
    </citation>
    <scope>NUCLEOTIDE SEQUENCE [LARGE SCALE GENOMIC DNA]</scope>
    <source>
        <strain evidence="6">JCM 9152</strain>
    </source>
</reference>
<dbReference type="OrthoDB" id="9804819at2"/>
<accession>W4QHP6</accession>
<proteinExistence type="inferred from homology"/>
<dbReference type="InterPro" id="IPR003439">
    <property type="entry name" value="ABC_transporter-like_ATP-bd"/>
</dbReference>
<feature type="domain" description="ABC transporter" evidence="5">
    <location>
        <begin position="2"/>
        <end position="227"/>
    </location>
</feature>
<dbReference type="CDD" id="cd03230">
    <property type="entry name" value="ABC_DR_subfamily_A"/>
    <property type="match status" value="1"/>
</dbReference>
<organism evidence="6 7">
    <name type="scientific">Halalkalibacter hemicellulosilyticusJCM 9152</name>
    <dbReference type="NCBI Taxonomy" id="1236971"/>
    <lineage>
        <taxon>Bacteria</taxon>
        <taxon>Bacillati</taxon>
        <taxon>Bacillota</taxon>
        <taxon>Bacilli</taxon>
        <taxon>Bacillales</taxon>
        <taxon>Bacillaceae</taxon>
        <taxon>Halalkalibacter</taxon>
    </lineage>
</organism>